<proteinExistence type="predicted"/>
<dbReference type="Proteomes" id="UP000472270">
    <property type="component" value="Unassembled WGS sequence"/>
</dbReference>
<dbReference type="SUPFAM" id="SSF47694">
    <property type="entry name" value="Cytochrome c oxidase subunit h"/>
    <property type="match status" value="1"/>
</dbReference>
<evidence type="ECO:0000256" key="1">
    <source>
        <dbReference type="ARBA" id="ARBA00004173"/>
    </source>
</evidence>
<dbReference type="GO" id="GO:0005739">
    <property type="term" value="C:mitochondrion"/>
    <property type="evidence" value="ECO:0007669"/>
    <property type="project" value="UniProtKB-SubCell"/>
</dbReference>
<organism evidence="3 4">
    <name type="scientific">Sinocyclocheilus rhinocerous</name>
    <dbReference type="NCBI Taxonomy" id="307959"/>
    <lineage>
        <taxon>Eukaryota</taxon>
        <taxon>Metazoa</taxon>
        <taxon>Chordata</taxon>
        <taxon>Craniata</taxon>
        <taxon>Vertebrata</taxon>
        <taxon>Euteleostomi</taxon>
        <taxon>Actinopterygii</taxon>
        <taxon>Neopterygii</taxon>
        <taxon>Teleostei</taxon>
        <taxon>Ostariophysi</taxon>
        <taxon>Cypriniformes</taxon>
        <taxon>Cyprinidae</taxon>
        <taxon>Cyprininae</taxon>
        <taxon>Sinocyclocheilus</taxon>
    </lineage>
</organism>
<keyword evidence="2" id="KW-0496">Mitochondrion</keyword>
<evidence type="ECO:0008006" key="5">
    <source>
        <dbReference type="Google" id="ProtNLM"/>
    </source>
</evidence>
<name>A0A673IDH8_9TELE</name>
<evidence type="ECO:0000313" key="3">
    <source>
        <dbReference type="Ensembl" id="ENSSRHP00000035828.1"/>
    </source>
</evidence>
<dbReference type="Ensembl" id="ENSSRHT00000036878.1">
    <property type="protein sequence ID" value="ENSSRHP00000035828.1"/>
    <property type="gene ID" value="ENSSRHG00000018410.1"/>
</dbReference>
<reference evidence="3" key="1">
    <citation type="submission" date="2025-08" db="UniProtKB">
        <authorList>
            <consortium name="Ensembl"/>
        </authorList>
    </citation>
    <scope>IDENTIFICATION</scope>
</reference>
<reference evidence="3" key="2">
    <citation type="submission" date="2025-09" db="UniProtKB">
        <authorList>
            <consortium name="Ensembl"/>
        </authorList>
    </citation>
    <scope>IDENTIFICATION</scope>
</reference>
<protein>
    <recommendedName>
        <fullName evidence="5">Cytochrome c oxidase assembly factor 6 homolog</fullName>
    </recommendedName>
</protein>
<evidence type="ECO:0000313" key="4">
    <source>
        <dbReference type="Proteomes" id="UP000472270"/>
    </source>
</evidence>
<evidence type="ECO:0000256" key="2">
    <source>
        <dbReference type="ARBA" id="ARBA00023128"/>
    </source>
</evidence>
<dbReference type="AlphaFoldDB" id="A0A673IDH8"/>
<accession>A0A673IDH8</accession>
<sequence>MSAPNASERKACWGARDQLWKCLDEFEAMCPAQWVSPYYTRAIGQLSHLGKKQTITIQSGSRNSKNNVWLCPKCIPELLLSFFN</sequence>
<dbReference type="InterPro" id="IPR036549">
    <property type="entry name" value="CX6/COA6-like_sf"/>
</dbReference>
<keyword evidence="4" id="KW-1185">Reference proteome</keyword>
<comment type="subcellular location">
    <subcellularLocation>
        <location evidence="1">Mitochondrion</location>
    </subcellularLocation>
</comment>